<dbReference type="InterPro" id="IPR027417">
    <property type="entry name" value="P-loop_NTPase"/>
</dbReference>
<evidence type="ECO:0000313" key="6">
    <source>
        <dbReference type="EMBL" id="MBY8826098.1"/>
    </source>
</evidence>
<reference evidence="6 7" key="1">
    <citation type="submission" date="2021-08" db="EMBL/GenBank/DDBJ databases">
        <authorList>
            <person name="Tuo L."/>
        </authorList>
    </citation>
    <scope>NUCLEOTIDE SEQUENCE [LARGE SCALE GENOMIC DNA]</scope>
    <source>
        <strain evidence="6 7">JCM 31229</strain>
    </source>
</reference>
<evidence type="ECO:0000313" key="7">
    <source>
        <dbReference type="Proteomes" id="UP000706039"/>
    </source>
</evidence>
<dbReference type="Gene3D" id="3.40.50.300">
    <property type="entry name" value="P-loop containing nucleotide triphosphate hydrolases"/>
    <property type="match status" value="2"/>
</dbReference>
<evidence type="ECO:0000256" key="1">
    <source>
        <dbReference type="ARBA" id="ARBA00011900"/>
    </source>
</evidence>
<evidence type="ECO:0000256" key="3">
    <source>
        <dbReference type="ARBA" id="ARBA00022679"/>
    </source>
</evidence>
<dbReference type="InterPro" id="IPR002941">
    <property type="entry name" value="DNA_methylase_N4/N6"/>
</dbReference>
<dbReference type="GO" id="GO:0032259">
    <property type="term" value="P:methylation"/>
    <property type="evidence" value="ECO:0007669"/>
    <property type="project" value="UniProtKB-KW"/>
</dbReference>
<protein>
    <recommendedName>
        <fullName evidence="1">site-specific DNA-methyltransferase (adenine-specific)</fullName>
        <ecNumber evidence="1">2.1.1.72</ecNumber>
    </recommendedName>
</protein>
<sequence>MRRGPALAASTAAQPLDYLDFVRAKILDLPPLGVPVAANDVHPILKPHQQALVRWAVAGGRRAIFAAFGLGKSLMQLEIMRQLGAQLGGRQLIVVPLTVLIEFKRDAAMLGMSPIFIRSTAEIAIAAEPGPSGQLYLTNYESVREGKIDLSLFNACSLDEASCLRGFGGTKTFREFMRLFDGMQYKFVATATPSPNEYVELLAYAAFLEIMDVGQAKTRFFKRNSEKADELTIHPHKADEFWLWVNSWAAFVQRPSDLGFSDEGYELPELDVRWHEVPADHAVAGADKSGQGLLLKKDAIGLVDAAREKRDSLGARIEKLMEIRAEDPAAHRIIWHDLEAERAAIERAIPNVASVYGNQELGQREKTIIRFSDGEIQELAAKPVLAGSGCNFQRHCHWAVFLGIGFKFNDFIQAIHRIQRFLQTHRVRIDLIYSEAERAVRRVLEEKWARHKETVVRMSEIIRTYGLGLAGARDVLARTVATETAPAVEGDSWRVWNADTVIQTAALPADSVGLIVTSVPFGNQYEYSPSYNDFGHTDDLDHFFGQMDYLTPELLRVLQPGRRMAVHVKDRVVPSGLTGLGFRTIEPFHARCIAHYQRHGFAYLGMITIVTDVVRENAGTYRLGWTEQCKDASGMGVGLPEYLLLFRKPPSDRSNGYADVPVVKGKPDLEIVDTGEIIRWDSKRADDLVKGMKARPVGGTGYSRARWQTDACSMWRSSGDRVLTPEDLVGKPFKQIYRLFRGWSYASVYDHDGHVALVEAMEARWSLPVDFALMPAQSWHPDVWTDVARMLGANTVQSAKGREEHLCPLPFDIVDRAVLNWSNPGDVVFDPFGGLLSVPLRAVKHGRRGWATELSEKYFKDGVMLLREQDAGRATASLFDLLAEETMEAAE</sequence>
<dbReference type="SUPFAM" id="SSF52540">
    <property type="entry name" value="P-loop containing nucleoside triphosphate hydrolases"/>
    <property type="match status" value="2"/>
</dbReference>
<dbReference type="Proteomes" id="UP000706039">
    <property type="component" value="Unassembled WGS sequence"/>
</dbReference>
<evidence type="ECO:0000256" key="4">
    <source>
        <dbReference type="ARBA" id="ARBA00047942"/>
    </source>
</evidence>
<gene>
    <name evidence="6" type="ORF">K7G82_27605</name>
</gene>
<name>A0ABS7PY07_9SPHN</name>
<keyword evidence="2 6" id="KW-0489">Methyltransferase</keyword>
<dbReference type="Pfam" id="PF01555">
    <property type="entry name" value="N6_N4_Mtase"/>
    <property type="match status" value="1"/>
</dbReference>
<feature type="domain" description="DNA methylase N-4/N-6" evidence="5">
    <location>
        <begin position="513"/>
        <end position="860"/>
    </location>
</feature>
<dbReference type="GO" id="GO:0008168">
    <property type="term" value="F:methyltransferase activity"/>
    <property type="evidence" value="ECO:0007669"/>
    <property type="project" value="UniProtKB-KW"/>
</dbReference>
<evidence type="ECO:0000256" key="2">
    <source>
        <dbReference type="ARBA" id="ARBA00022603"/>
    </source>
</evidence>
<proteinExistence type="predicted"/>
<dbReference type="InterPro" id="IPR029063">
    <property type="entry name" value="SAM-dependent_MTases_sf"/>
</dbReference>
<keyword evidence="3" id="KW-0808">Transferase</keyword>
<dbReference type="EC" id="2.1.1.72" evidence="1"/>
<comment type="catalytic activity">
    <reaction evidence="4">
        <text>a 2'-deoxyadenosine in DNA + S-adenosyl-L-methionine = an N(6)-methyl-2'-deoxyadenosine in DNA + S-adenosyl-L-homocysteine + H(+)</text>
        <dbReference type="Rhea" id="RHEA:15197"/>
        <dbReference type="Rhea" id="RHEA-COMP:12418"/>
        <dbReference type="Rhea" id="RHEA-COMP:12419"/>
        <dbReference type="ChEBI" id="CHEBI:15378"/>
        <dbReference type="ChEBI" id="CHEBI:57856"/>
        <dbReference type="ChEBI" id="CHEBI:59789"/>
        <dbReference type="ChEBI" id="CHEBI:90615"/>
        <dbReference type="ChEBI" id="CHEBI:90616"/>
        <dbReference type="EC" id="2.1.1.72"/>
    </reaction>
</comment>
<dbReference type="Gene3D" id="3.40.50.150">
    <property type="entry name" value="Vaccinia Virus protein VP39"/>
    <property type="match status" value="1"/>
</dbReference>
<comment type="caution">
    <text evidence="6">The sequence shown here is derived from an EMBL/GenBank/DDBJ whole genome shotgun (WGS) entry which is preliminary data.</text>
</comment>
<keyword evidence="7" id="KW-1185">Reference proteome</keyword>
<accession>A0ABS7PY07</accession>
<evidence type="ECO:0000259" key="5">
    <source>
        <dbReference type="Pfam" id="PF01555"/>
    </source>
</evidence>
<dbReference type="RefSeq" id="WP_222993409.1">
    <property type="nucleotide sequence ID" value="NZ_JAINVV010000014.1"/>
</dbReference>
<dbReference type="EMBL" id="JAINVV010000014">
    <property type="protein sequence ID" value="MBY8826098.1"/>
    <property type="molecule type" value="Genomic_DNA"/>
</dbReference>
<dbReference type="SUPFAM" id="SSF53335">
    <property type="entry name" value="S-adenosyl-L-methionine-dependent methyltransferases"/>
    <property type="match status" value="1"/>
</dbReference>
<organism evidence="6 7">
    <name type="scientific">Sphingomonas colocasiae</name>
    <dbReference type="NCBI Taxonomy" id="1848973"/>
    <lineage>
        <taxon>Bacteria</taxon>
        <taxon>Pseudomonadati</taxon>
        <taxon>Pseudomonadota</taxon>
        <taxon>Alphaproteobacteria</taxon>
        <taxon>Sphingomonadales</taxon>
        <taxon>Sphingomonadaceae</taxon>
        <taxon>Sphingomonas</taxon>
    </lineage>
</organism>